<dbReference type="Proteomes" id="UP000327013">
    <property type="component" value="Chromosome 1"/>
</dbReference>
<dbReference type="EMBL" id="CM017321">
    <property type="protein sequence ID" value="KAE7997908.1"/>
    <property type="molecule type" value="Genomic_DNA"/>
</dbReference>
<organism evidence="1 2">
    <name type="scientific">Carpinus fangiana</name>
    <dbReference type="NCBI Taxonomy" id="176857"/>
    <lineage>
        <taxon>Eukaryota</taxon>
        <taxon>Viridiplantae</taxon>
        <taxon>Streptophyta</taxon>
        <taxon>Embryophyta</taxon>
        <taxon>Tracheophyta</taxon>
        <taxon>Spermatophyta</taxon>
        <taxon>Magnoliopsida</taxon>
        <taxon>eudicotyledons</taxon>
        <taxon>Gunneridae</taxon>
        <taxon>Pentapetalae</taxon>
        <taxon>rosids</taxon>
        <taxon>fabids</taxon>
        <taxon>Fagales</taxon>
        <taxon>Betulaceae</taxon>
        <taxon>Carpinus</taxon>
    </lineage>
</organism>
<dbReference type="AlphaFoldDB" id="A0A5N6QFE3"/>
<evidence type="ECO:0000313" key="2">
    <source>
        <dbReference type="Proteomes" id="UP000327013"/>
    </source>
</evidence>
<dbReference type="EMBL" id="CM017321">
    <property type="protein sequence ID" value="KAE7997907.1"/>
    <property type="molecule type" value="Genomic_DNA"/>
</dbReference>
<protein>
    <submittedName>
        <fullName evidence="1">Uncharacterized protein</fullName>
    </submittedName>
</protein>
<keyword evidence="2" id="KW-1185">Reference proteome</keyword>
<name>A0A5N6QFE3_9ROSI</name>
<evidence type="ECO:0000313" key="1">
    <source>
        <dbReference type="EMBL" id="KAE7997907.1"/>
    </source>
</evidence>
<proteinExistence type="predicted"/>
<gene>
    <name evidence="1" type="ORF">FH972_002499</name>
</gene>
<reference evidence="1 2" key="1">
    <citation type="submission" date="2019-06" db="EMBL/GenBank/DDBJ databases">
        <title>A chromosomal-level reference genome of Carpinus fangiana (Coryloideae, Betulaceae).</title>
        <authorList>
            <person name="Yang X."/>
            <person name="Wang Z."/>
            <person name="Zhang L."/>
            <person name="Hao G."/>
            <person name="Liu J."/>
            <person name="Yang Y."/>
        </authorList>
    </citation>
    <scope>NUCLEOTIDE SEQUENCE [LARGE SCALE GENOMIC DNA]</scope>
    <source>
        <strain evidence="1">Cfa_2016G</strain>
        <tissue evidence="1">Leaf</tissue>
    </source>
</reference>
<accession>A0A5N6QFE3</accession>
<sequence length="175" mass="19125">MPPRSREARLGSDHLHRRLCFLLQVCNLFGGGEMDELGLRAFLTITVRFLMLCNSLINSVNLAHLINSTLPLISPRVKTPSNLNVTLTEPPQMPWKDYGTPTMNTTPMCGLETRTHLYKGSKGNLTMDADDLLKILHDGRSPIPLNANVAAAPNSTATIENSGSLKVTELDSEGS</sequence>